<comment type="caution">
    <text evidence="5">Lacks conserved residue(s) required for the propagation of feature annotation.</text>
</comment>
<dbReference type="GO" id="GO:0044550">
    <property type="term" value="P:secondary metabolite biosynthetic process"/>
    <property type="evidence" value="ECO:0007669"/>
    <property type="project" value="TreeGrafter"/>
</dbReference>
<dbReference type="InterPro" id="IPR001227">
    <property type="entry name" value="Ac_transferase_dom_sf"/>
</dbReference>
<dbReference type="Gene3D" id="3.40.47.10">
    <property type="match status" value="1"/>
</dbReference>
<evidence type="ECO:0008006" key="11">
    <source>
        <dbReference type="Google" id="ProtNLM"/>
    </source>
</evidence>
<dbReference type="Pfam" id="PF02801">
    <property type="entry name" value="Ketoacyl-synt_C"/>
    <property type="match status" value="1"/>
</dbReference>
<accession>A0A9W9Q2N6</accession>
<dbReference type="EMBL" id="JAPZBO010000003">
    <property type="protein sequence ID" value="KAJ5321013.1"/>
    <property type="molecule type" value="Genomic_DNA"/>
</dbReference>
<dbReference type="GO" id="GO:0004312">
    <property type="term" value="F:fatty acid synthase activity"/>
    <property type="evidence" value="ECO:0007669"/>
    <property type="project" value="TreeGrafter"/>
</dbReference>
<dbReference type="Gene3D" id="3.10.129.110">
    <property type="entry name" value="Polyketide synthase dehydratase"/>
    <property type="match status" value="1"/>
</dbReference>
<dbReference type="InterPro" id="IPR020807">
    <property type="entry name" value="PKS_DH"/>
</dbReference>
<dbReference type="InterPro" id="IPR020841">
    <property type="entry name" value="PKS_Beta-ketoAc_synthase_dom"/>
</dbReference>
<feature type="domain" description="Ketosynthase family 3 (KS3)" evidence="7">
    <location>
        <begin position="1"/>
        <end position="104"/>
    </location>
</feature>
<reference evidence="9" key="2">
    <citation type="journal article" date="2023" name="IMA Fungus">
        <title>Comparative genomic study of the Penicillium genus elucidates a diverse pangenome and 15 lateral gene transfer events.</title>
        <authorList>
            <person name="Petersen C."/>
            <person name="Sorensen T."/>
            <person name="Nielsen M.R."/>
            <person name="Sondergaard T.E."/>
            <person name="Sorensen J.L."/>
            <person name="Fitzpatrick D.A."/>
            <person name="Frisvad J.C."/>
            <person name="Nielsen K.L."/>
        </authorList>
    </citation>
    <scope>NUCLEOTIDE SEQUENCE</scope>
    <source>
        <strain evidence="9">IBT 21472</strain>
    </source>
</reference>
<evidence type="ECO:0000259" key="7">
    <source>
        <dbReference type="PROSITE" id="PS52004"/>
    </source>
</evidence>
<feature type="domain" description="PKS/mFAS DH" evidence="8">
    <location>
        <begin position="528"/>
        <end position="689"/>
    </location>
</feature>
<sequence length="689" mass="75472">MLLSVHGRREDDALRVGSVKTNIGHTEATSGLASVIKVVMAMEKGVLPPSINFEKPNSQFDLDHWRLKVPTELKKWPVAPGQTMRASVNNFGYGGSNAHVIMEDANRLSQNRSVNGKVNDGVNKIINGVDAHATGTTGDKHKLLIVSAKDDHAHENMVARLAEFLRQKEPSRSAQRPRIGMVFTGQGAQSHALGRKLITAYPVYKASLEEADGYLRDLGAGWSLMEELGRDIEASKVNMTAFSIPICAAVQIALVRLLETWGIKPSAVTSHSSGEIAATYTVGAISLRLAMGIAYYRSRLAAEVTLNRPIKGSMLAVGLGHLDVEQDLERLTGDARAVVACINSPSSTTVAGKIAAIEELETLLTAEDVFARRLRVDTAYYSHHMEPIAESYRQALCKMPTDEPKTKRQTCIAFASPVGSLMQPVQFVDAFIEMVQGDLSVDAASHSVDIIVEIGPHTALGGPIQEILTLEDFEGIKLPYYGSLVRHAHAVESLQILASNLLKEGYALDIEAANFPQGRSQNRDHPPHELRGSLVPGTNPETPVWRHILRATEPPWVQDHVIQSKMLYPGCEFICLAIEAAMQQLEIAEEQEDCEISGYQNPGHERAQALVIPDTAGGIEIQTALRLVSDKAIGLQDWKEFGLRSFQLLEVFSITSENRWMRHAQGLVMVEFNNVQNGVSSLDQEIQNT</sequence>
<evidence type="ECO:0000256" key="6">
    <source>
        <dbReference type="SAM" id="MobiDB-lite"/>
    </source>
</evidence>
<dbReference type="PANTHER" id="PTHR43775">
    <property type="entry name" value="FATTY ACID SYNTHASE"/>
    <property type="match status" value="1"/>
</dbReference>
<evidence type="ECO:0000259" key="8">
    <source>
        <dbReference type="PROSITE" id="PS52019"/>
    </source>
</evidence>
<evidence type="ECO:0000256" key="3">
    <source>
        <dbReference type="ARBA" id="ARBA00022679"/>
    </source>
</evidence>
<dbReference type="SUPFAM" id="SSF53901">
    <property type="entry name" value="Thiolase-like"/>
    <property type="match status" value="1"/>
</dbReference>
<gene>
    <name evidence="9" type="ORF">N7476_004015</name>
</gene>
<dbReference type="AlphaFoldDB" id="A0A9W9Q2N6"/>
<dbReference type="SMART" id="SM00827">
    <property type="entry name" value="PKS_AT"/>
    <property type="match status" value="1"/>
</dbReference>
<dbReference type="Pfam" id="PF21089">
    <property type="entry name" value="PKS_DH_N"/>
    <property type="match status" value="1"/>
</dbReference>
<dbReference type="InterPro" id="IPR049900">
    <property type="entry name" value="PKS_mFAS_DH"/>
</dbReference>
<dbReference type="InterPro" id="IPR016035">
    <property type="entry name" value="Acyl_Trfase/lysoPLipase"/>
</dbReference>
<dbReference type="GO" id="GO:0006633">
    <property type="term" value="P:fatty acid biosynthetic process"/>
    <property type="evidence" value="ECO:0007669"/>
    <property type="project" value="TreeGrafter"/>
</dbReference>
<dbReference type="InterPro" id="IPR016039">
    <property type="entry name" value="Thiolase-like"/>
</dbReference>
<dbReference type="InterPro" id="IPR049552">
    <property type="entry name" value="PKS_DH_N"/>
</dbReference>
<keyword evidence="4" id="KW-0511">Multifunctional enzyme</keyword>
<keyword evidence="1" id="KW-0596">Phosphopantetheine</keyword>
<evidence type="ECO:0000256" key="4">
    <source>
        <dbReference type="ARBA" id="ARBA00023268"/>
    </source>
</evidence>
<dbReference type="PANTHER" id="PTHR43775:SF29">
    <property type="entry name" value="ASPERFURANONE POLYKETIDE SYNTHASE AFOG-RELATED"/>
    <property type="match status" value="1"/>
</dbReference>
<dbReference type="InterPro" id="IPR016036">
    <property type="entry name" value="Malonyl_transacylase_ACP-bd"/>
</dbReference>
<dbReference type="PROSITE" id="PS52004">
    <property type="entry name" value="KS3_2"/>
    <property type="match status" value="1"/>
</dbReference>
<evidence type="ECO:0000256" key="5">
    <source>
        <dbReference type="PROSITE-ProRule" id="PRU01363"/>
    </source>
</evidence>
<feature type="region of interest" description="Disordered" evidence="6">
    <location>
        <begin position="517"/>
        <end position="538"/>
    </location>
</feature>
<feature type="region of interest" description="N-terminal hotdog fold" evidence="5">
    <location>
        <begin position="528"/>
        <end position="675"/>
    </location>
</feature>
<evidence type="ECO:0000313" key="9">
    <source>
        <dbReference type="EMBL" id="KAJ5321013.1"/>
    </source>
</evidence>
<keyword evidence="3" id="KW-0808">Transferase</keyword>
<dbReference type="Pfam" id="PF00698">
    <property type="entry name" value="Acyl_transf_1"/>
    <property type="match status" value="1"/>
</dbReference>
<dbReference type="SUPFAM" id="SSF55048">
    <property type="entry name" value="Probable ACP-binding domain of malonyl-CoA ACP transacylase"/>
    <property type="match status" value="1"/>
</dbReference>
<dbReference type="Pfam" id="PF16197">
    <property type="entry name" value="KAsynt_C_assoc"/>
    <property type="match status" value="1"/>
</dbReference>
<feature type="compositionally biased region" description="Basic and acidic residues" evidence="6">
    <location>
        <begin position="521"/>
        <end position="531"/>
    </location>
</feature>
<dbReference type="Proteomes" id="UP001147746">
    <property type="component" value="Unassembled WGS sequence"/>
</dbReference>
<organism evidence="9 10">
    <name type="scientific">Penicillium atrosanguineum</name>
    <dbReference type="NCBI Taxonomy" id="1132637"/>
    <lineage>
        <taxon>Eukaryota</taxon>
        <taxon>Fungi</taxon>
        <taxon>Dikarya</taxon>
        <taxon>Ascomycota</taxon>
        <taxon>Pezizomycotina</taxon>
        <taxon>Eurotiomycetes</taxon>
        <taxon>Eurotiomycetidae</taxon>
        <taxon>Eurotiales</taxon>
        <taxon>Aspergillaceae</taxon>
        <taxon>Penicillium</taxon>
    </lineage>
</organism>
<dbReference type="InterPro" id="IPR032821">
    <property type="entry name" value="PKS_assoc"/>
</dbReference>
<dbReference type="InterPro" id="IPR014031">
    <property type="entry name" value="Ketoacyl_synth_C"/>
</dbReference>
<keyword evidence="10" id="KW-1185">Reference proteome</keyword>
<evidence type="ECO:0000313" key="10">
    <source>
        <dbReference type="Proteomes" id="UP001147746"/>
    </source>
</evidence>
<reference evidence="9" key="1">
    <citation type="submission" date="2022-12" db="EMBL/GenBank/DDBJ databases">
        <authorList>
            <person name="Petersen C."/>
        </authorList>
    </citation>
    <scope>NUCLEOTIDE SEQUENCE</scope>
    <source>
        <strain evidence="9">IBT 21472</strain>
    </source>
</reference>
<dbReference type="InterPro" id="IPR042104">
    <property type="entry name" value="PKS_dehydratase_sf"/>
</dbReference>
<evidence type="ECO:0000256" key="2">
    <source>
        <dbReference type="ARBA" id="ARBA00022553"/>
    </source>
</evidence>
<dbReference type="InterPro" id="IPR050091">
    <property type="entry name" value="PKS_NRPS_Biosynth_Enz"/>
</dbReference>
<dbReference type="Gene3D" id="3.40.366.10">
    <property type="entry name" value="Malonyl-Coenzyme A Acyl Carrier Protein, domain 2"/>
    <property type="match status" value="1"/>
</dbReference>
<name>A0A9W9Q2N6_9EURO</name>
<dbReference type="SUPFAM" id="SSF52151">
    <property type="entry name" value="FabD/lysophospholipase-like"/>
    <property type="match status" value="1"/>
</dbReference>
<comment type="caution">
    <text evidence="9">The sequence shown here is derived from an EMBL/GenBank/DDBJ whole genome shotgun (WGS) entry which is preliminary data.</text>
</comment>
<dbReference type="PROSITE" id="PS52019">
    <property type="entry name" value="PKS_MFAS_DH"/>
    <property type="match status" value="1"/>
</dbReference>
<evidence type="ECO:0000256" key="1">
    <source>
        <dbReference type="ARBA" id="ARBA00022450"/>
    </source>
</evidence>
<proteinExistence type="predicted"/>
<dbReference type="SMART" id="SM00826">
    <property type="entry name" value="PKS_DH"/>
    <property type="match status" value="1"/>
</dbReference>
<dbReference type="GO" id="GO:1901336">
    <property type="term" value="P:lactone biosynthetic process"/>
    <property type="evidence" value="ECO:0007669"/>
    <property type="project" value="UniProtKB-ARBA"/>
</dbReference>
<keyword evidence="2" id="KW-0597">Phosphoprotein</keyword>
<dbReference type="InterPro" id="IPR014043">
    <property type="entry name" value="Acyl_transferase_dom"/>
</dbReference>
<protein>
    <recommendedName>
        <fullName evidence="11">Polyketide synthase</fullName>
    </recommendedName>
</protein>